<evidence type="ECO:0000313" key="3">
    <source>
        <dbReference type="EMBL" id="OSJ21778.1"/>
    </source>
</evidence>
<dbReference type="GO" id="GO:0016740">
    <property type="term" value="F:transferase activity"/>
    <property type="evidence" value="ECO:0007669"/>
    <property type="project" value="UniProtKB-KW"/>
</dbReference>
<gene>
    <name evidence="3" type="ORF">BST63_33010</name>
    <name evidence="2" type="ORF">BSZ18_34225</name>
</gene>
<dbReference type="Pfam" id="PF02958">
    <property type="entry name" value="EcKL"/>
    <property type="match status" value="1"/>
</dbReference>
<organism evidence="2 4">
    <name type="scientific">Bradyrhizobium canariense</name>
    <dbReference type="NCBI Taxonomy" id="255045"/>
    <lineage>
        <taxon>Bacteria</taxon>
        <taxon>Pseudomonadati</taxon>
        <taxon>Pseudomonadota</taxon>
        <taxon>Alphaproteobacteria</taxon>
        <taxon>Hyphomicrobiales</taxon>
        <taxon>Nitrobacteraceae</taxon>
        <taxon>Bradyrhizobium</taxon>
    </lineage>
</organism>
<dbReference type="SUPFAM" id="SSF56112">
    <property type="entry name" value="Protein kinase-like (PK-like)"/>
    <property type="match status" value="1"/>
</dbReference>
<dbReference type="EMBL" id="NAFK01000176">
    <property type="protein sequence ID" value="OSJ21778.1"/>
    <property type="molecule type" value="Genomic_DNA"/>
</dbReference>
<evidence type="ECO:0000313" key="2">
    <source>
        <dbReference type="EMBL" id="OSJ02771.1"/>
    </source>
</evidence>
<name>A0A1X3EC92_9BRAD</name>
<dbReference type="EMBL" id="NAFI01000188">
    <property type="protein sequence ID" value="OSJ02771.1"/>
    <property type="molecule type" value="Genomic_DNA"/>
</dbReference>
<keyword evidence="5" id="KW-1185">Reference proteome</keyword>
<keyword evidence="2" id="KW-0808">Transferase</keyword>
<accession>A0A1X3EC92</accession>
<dbReference type="AlphaFoldDB" id="A0A1X3EC92"/>
<sequence>MEQRDGGRARMKDTRLPAVADAANLTAALRKAGALDAGAVREVKVLHERDTVVSHITRLGLRYVGESAGSPQSLILKTPHAAFAKPLANAGRHEVAYYTQLAPRTPALLVPRCFDGNFDEESLAWHLLLEDLTDSHEIATQWPLPPSRAQAMAIVAALARWHAAWWDHAGLGETVGVWASTDDTAGHMETFASHYDRFADQLGDRLSEERRTLYRRFIDRSDRMSLRYHSHRHLTITHGDAHIWNFLLPRAGVSDTVRIFDFDLWDINVPTHDLAYMMALQWYPERRQAFERLLLNHYHDTLMAHGVSGYTRGALDQDYRRSVLWHITKPVWQWSINIPPVIWWNNLERVMMAVEDLGCEEILG</sequence>
<dbReference type="InterPro" id="IPR015897">
    <property type="entry name" value="CHK_kinase-like"/>
</dbReference>
<dbReference type="SMART" id="SM00587">
    <property type="entry name" value="CHK"/>
    <property type="match status" value="1"/>
</dbReference>
<dbReference type="PANTHER" id="PTHR11012">
    <property type="entry name" value="PROTEIN KINASE-LIKE DOMAIN-CONTAINING"/>
    <property type="match status" value="1"/>
</dbReference>
<dbReference type="PANTHER" id="PTHR11012:SF30">
    <property type="entry name" value="PROTEIN KINASE-LIKE DOMAIN-CONTAINING"/>
    <property type="match status" value="1"/>
</dbReference>
<dbReference type="Proteomes" id="UP000193553">
    <property type="component" value="Unassembled WGS sequence"/>
</dbReference>
<reference evidence="4 5" key="1">
    <citation type="submission" date="2017-03" db="EMBL/GenBank/DDBJ databases">
        <title>Whole genome sequences of fourteen strains of Bradyrhizobium canariense and one strain of Bradyrhizobium japonicum isolated from Lupinus (Papilionoideae: Genisteae) species in Algeria.</title>
        <authorList>
            <person name="Crovadore J."/>
            <person name="Chekireb D."/>
            <person name="Brachmann A."/>
            <person name="Chablais R."/>
            <person name="Cochard B."/>
            <person name="Lefort F."/>
        </authorList>
    </citation>
    <scope>NUCLEOTIDE SEQUENCE [LARGE SCALE GENOMIC DNA]</scope>
    <source>
        <strain evidence="2 4">UBMA195</strain>
        <strain evidence="3 5">UBMAN05</strain>
    </source>
</reference>
<protein>
    <submittedName>
        <fullName evidence="2">Aminoglycoside phosphotransferase</fullName>
    </submittedName>
</protein>
<dbReference type="InterPro" id="IPR011009">
    <property type="entry name" value="Kinase-like_dom_sf"/>
</dbReference>
<evidence type="ECO:0000313" key="4">
    <source>
        <dbReference type="Proteomes" id="UP000193553"/>
    </source>
</evidence>
<dbReference type="Proteomes" id="UP000193884">
    <property type="component" value="Unassembled WGS sequence"/>
</dbReference>
<dbReference type="Gene3D" id="3.90.1200.10">
    <property type="match status" value="1"/>
</dbReference>
<comment type="caution">
    <text evidence="2">The sequence shown here is derived from an EMBL/GenBank/DDBJ whole genome shotgun (WGS) entry which is preliminary data.</text>
</comment>
<evidence type="ECO:0000313" key="5">
    <source>
        <dbReference type="Proteomes" id="UP000193884"/>
    </source>
</evidence>
<proteinExistence type="predicted"/>
<feature type="domain" description="CHK kinase-like" evidence="1">
    <location>
        <begin position="127"/>
        <end position="308"/>
    </location>
</feature>
<evidence type="ECO:0000259" key="1">
    <source>
        <dbReference type="SMART" id="SM00587"/>
    </source>
</evidence>
<dbReference type="InterPro" id="IPR004119">
    <property type="entry name" value="EcKL"/>
</dbReference>